<reference evidence="1 2" key="1">
    <citation type="submission" date="2022-04" db="EMBL/GenBank/DDBJ databases">
        <title>Genome draft of Actinomadura sp. ATCC 31491.</title>
        <authorList>
            <person name="Shi X."/>
            <person name="Du Y."/>
        </authorList>
    </citation>
    <scope>NUCLEOTIDE SEQUENCE [LARGE SCALE GENOMIC DNA]</scope>
    <source>
        <strain evidence="1 2">ATCC 31491</strain>
    </source>
</reference>
<dbReference type="EMBL" id="JAKRKC020000003">
    <property type="protein sequence ID" value="MCK2220984.1"/>
    <property type="molecule type" value="Genomic_DNA"/>
</dbReference>
<proteinExistence type="predicted"/>
<protein>
    <submittedName>
        <fullName evidence="1">DUF4097 domain-containing protein</fullName>
    </submittedName>
</protein>
<dbReference type="RefSeq" id="WP_242382068.1">
    <property type="nucleotide sequence ID" value="NZ_JAKRKC020000003.1"/>
</dbReference>
<keyword evidence="2" id="KW-1185">Reference proteome</keyword>
<name>A0ABT0G8R4_9ACTN</name>
<evidence type="ECO:0000313" key="1">
    <source>
        <dbReference type="EMBL" id="MCK2220984.1"/>
    </source>
</evidence>
<evidence type="ECO:0000313" key="2">
    <source>
        <dbReference type="Proteomes" id="UP001317259"/>
    </source>
</evidence>
<comment type="caution">
    <text evidence="1">The sequence shown here is derived from an EMBL/GenBank/DDBJ whole genome shotgun (WGS) entry which is preliminary data.</text>
</comment>
<gene>
    <name evidence="1" type="ORF">MF672_045345</name>
</gene>
<organism evidence="1 2">
    <name type="scientific">Actinomadura luzonensis</name>
    <dbReference type="NCBI Taxonomy" id="2805427"/>
    <lineage>
        <taxon>Bacteria</taxon>
        <taxon>Bacillati</taxon>
        <taxon>Actinomycetota</taxon>
        <taxon>Actinomycetes</taxon>
        <taxon>Streptosporangiales</taxon>
        <taxon>Thermomonosporaceae</taxon>
        <taxon>Actinomadura</taxon>
    </lineage>
</organism>
<dbReference type="Proteomes" id="UP001317259">
    <property type="component" value="Unassembled WGS sequence"/>
</dbReference>
<accession>A0ABT0G8R4</accession>
<sequence length="313" mass="32265">MPRFDTPGPITVHLDVPGGEVTIVASDRTDTVVDVHPGDDEEAVSLQVGYADGELTVTAAGPPQPAGSGLSRHLGFDPVAALQPQSWGRSLGVASWGVPGLSRLFGDACATARVRIELPSGSHVRGEATAGEVHCSGRLGDCRLRTDHGDLTLGTAAAVDLATDSGEILLDRATGPATITTSSGEVRAGTLDGPATIRNDDGETYVGEVTGDLRLSGVNGDMYVTRAHAGVEAQNVHGAVHVLEVTRGSVTLTSVSGDLEIGVREGTAAWLDAATGTGTLHNSLRSQETPDSFGEQVRIHARTQDGDITVTRA</sequence>